<keyword evidence="3" id="KW-1185">Reference proteome</keyword>
<keyword evidence="1" id="KW-1133">Transmembrane helix</keyword>
<comment type="caution">
    <text evidence="2">The sequence shown here is derived from an EMBL/GenBank/DDBJ whole genome shotgun (WGS) entry which is preliminary data.</text>
</comment>
<evidence type="ECO:0000256" key="1">
    <source>
        <dbReference type="SAM" id="Phobius"/>
    </source>
</evidence>
<feature type="transmembrane region" description="Helical" evidence="1">
    <location>
        <begin position="44"/>
        <end position="63"/>
    </location>
</feature>
<organism evidence="2 3">
    <name type="scientific">Enterovirga rhinocerotis</name>
    <dbReference type="NCBI Taxonomy" id="1339210"/>
    <lineage>
        <taxon>Bacteria</taxon>
        <taxon>Pseudomonadati</taxon>
        <taxon>Pseudomonadota</taxon>
        <taxon>Alphaproteobacteria</taxon>
        <taxon>Hyphomicrobiales</taxon>
        <taxon>Methylobacteriaceae</taxon>
        <taxon>Enterovirga</taxon>
    </lineage>
</organism>
<dbReference type="OrthoDB" id="9815199at2"/>
<proteinExistence type="predicted"/>
<evidence type="ECO:0000313" key="2">
    <source>
        <dbReference type="EMBL" id="TDR88113.1"/>
    </source>
</evidence>
<accession>A0A4R7BS74</accession>
<dbReference type="PANTHER" id="PTHR38602">
    <property type="entry name" value="INNER MEMBRANE PROTEIN-RELATED"/>
    <property type="match status" value="1"/>
</dbReference>
<name>A0A4R7BS74_9HYPH</name>
<dbReference type="Pfam" id="PF09838">
    <property type="entry name" value="DUF2065"/>
    <property type="match status" value="1"/>
</dbReference>
<evidence type="ECO:0008006" key="4">
    <source>
        <dbReference type="Google" id="ProtNLM"/>
    </source>
</evidence>
<dbReference type="InterPro" id="IPR019201">
    <property type="entry name" value="DUF2065"/>
</dbReference>
<sequence length="64" mass="6851">MRDLVAALGLALAIEGLLFASFPDAMKRALLEAAESPRESMRTVGLVSALVGVGIIWAVRRLWA</sequence>
<protein>
    <recommendedName>
        <fullName evidence="4">DUF2065 domain-containing protein</fullName>
    </recommendedName>
</protein>
<keyword evidence="1" id="KW-0472">Membrane</keyword>
<reference evidence="2 3" key="1">
    <citation type="submission" date="2019-03" db="EMBL/GenBank/DDBJ databases">
        <title>Genomic Encyclopedia of Type Strains, Phase IV (KMG-IV): sequencing the most valuable type-strain genomes for metagenomic binning, comparative biology and taxonomic classification.</title>
        <authorList>
            <person name="Goeker M."/>
        </authorList>
    </citation>
    <scope>NUCLEOTIDE SEQUENCE [LARGE SCALE GENOMIC DNA]</scope>
    <source>
        <strain evidence="2 3">DSM 25903</strain>
    </source>
</reference>
<dbReference type="EMBL" id="SNZR01000015">
    <property type="protein sequence ID" value="TDR88113.1"/>
    <property type="molecule type" value="Genomic_DNA"/>
</dbReference>
<gene>
    <name evidence="2" type="ORF">EV668_3981</name>
</gene>
<dbReference type="PANTHER" id="PTHR38602:SF1">
    <property type="entry name" value="INNER MEMBRANE PROTEIN"/>
    <property type="match status" value="1"/>
</dbReference>
<dbReference type="Proteomes" id="UP000295122">
    <property type="component" value="Unassembled WGS sequence"/>
</dbReference>
<evidence type="ECO:0000313" key="3">
    <source>
        <dbReference type="Proteomes" id="UP000295122"/>
    </source>
</evidence>
<keyword evidence="1" id="KW-0812">Transmembrane</keyword>
<dbReference type="RefSeq" id="WP_133773334.1">
    <property type="nucleotide sequence ID" value="NZ_SNZR01000015.1"/>
</dbReference>
<dbReference type="AlphaFoldDB" id="A0A4R7BS74"/>